<evidence type="ECO:0000259" key="1">
    <source>
        <dbReference type="PROSITE" id="PS51186"/>
    </source>
</evidence>
<keyword evidence="3" id="KW-1185">Reference proteome</keyword>
<reference evidence="2" key="2">
    <citation type="journal article" date="2023" name="IMA Fungus">
        <title>Comparative genomic study of the Penicillium genus elucidates a diverse pangenome and 15 lateral gene transfer events.</title>
        <authorList>
            <person name="Petersen C."/>
            <person name="Sorensen T."/>
            <person name="Nielsen M.R."/>
            <person name="Sondergaard T.E."/>
            <person name="Sorensen J.L."/>
            <person name="Fitzpatrick D.A."/>
            <person name="Frisvad J.C."/>
            <person name="Nielsen K.L."/>
        </authorList>
    </citation>
    <scope>NUCLEOTIDE SEQUENCE</scope>
    <source>
        <strain evidence="2">IBT 21917</strain>
    </source>
</reference>
<dbReference type="GO" id="GO:0016747">
    <property type="term" value="F:acyltransferase activity, transferring groups other than amino-acyl groups"/>
    <property type="evidence" value="ECO:0007669"/>
    <property type="project" value="InterPro"/>
</dbReference>
<dbReference type="InterPro" id="IPR052523">
    <property type="entry name" value="Trichothecene_AcTrans"/>
</dbReference>
<dbReference type="Proteomes" id="UP001146351">
    <property type="component" value="Unassembled WGS sequence"/>
</dbReference>
<reference evidence="2" key="1">
    <citation type="submission" date="2022-11" db="EMBL/GenBank/DDBJ databases">
        <authorList>
            <person name="Petersen C."/>
        </authorList>
    </citation>
    <scope>NUCLEOTIDE SEQUENCE</scope>
    <source>
        <strain evidence="2">IBT 21917</strain>
    </source>
</reference>
<dbReference type="AlphaFoldDB" id="A0A9W9IUN3"/>
<dbReference type="SUPFAM" id="SSF55729">
    <property type="entry name" value="Acyl-CoA N-acyltransferases (Nat)"/>
    <property type="match status" value="1"/>
</dbReference>
<dbReference type="OrthoDB" id="2744543at2759"/>
<gene>
    <name evidence="2" type="ORF">N7492_001417</name>
</gene>
<dbReference type="InterPro" id="IPR016181">
    <property type="entry name" value="Acyl_CoA_acyltransferase"/>
</dbReference>
<protein>
    <recommendedName>
        <fullName evidence="1">N-acetyltransferase domain-containing protein</fullName>
    </recommendedName>
</protein>
<accession>A0A9W9IUN3</accession>
<sequence length="198" mass="22119">MSFEIGPASKADAPALTEVFLAAFDDDFNRTMFPPTPDVRAFASENLLTSDNENEIILKATASDDPSTMVAFAKWIRPGKAHTDADHPQGAVWPASSDSALCDLFFGTMSQHHKELMDGRPHYYLEILGVHPNYQRRGLASRLLKWGLERADQDGVEVYLSSSPEGKPMYEKYGFQSQNSFSPFPGYVQLNMIRPVQQ</sequence>
<evidence type="ECO:0000313" key="3">
    <source>
        <dbReference type="Proteomes" id="UP001146351"/>
    </source>
</evidence>
<organism evidence="2 3">
    <name type="scientific">Penicillium capsulatum</name>
    <dbReference type="NCBI Taxonomy" id="69766"/>
    <lineage>
        <taxon>Eukaryota</taxon>
        <taxon>Fungi</taxon>
        <taxon>Dikarya</taxon>
        <taxon>Ascomycota</taxon>
        <taxon>Pezizomycotina</taxon>
        <taxon>Eurotiomycetes</taxon>
        <taxon>Eurotiomycetidae</taxon>
        <taxon>Eurotiales</taxon>
        <taxon>Aspergillaceae</taxon>
        <taxon>Penicillium</taxon>
    </lineage>
</organism>
<dbReference type="InterPro" id="IPR000182">
    <property type="entry name" value="GNAT_dom"/>
</dbReference>
<dbReference type="PANTHER" id="PTHR42791">
    <property type="entry name" value="GNAT FAMILY ACETYLTRANSFERASE"/>
    <property type="match status" value="1"/>
</dbReference>
<dbReference type="PROSITE" id="PS51186">
    <property type="entry name" value="GNAT"/>
    <property type="match status" value="1"/>
</dbReference>
<comment type="caution">
    <text evidence="2">The sequence shown here is derived from an EMBL/GenBank/DDBJ whole genome shotgun (WGS) entry which is preliminary data.</text>
</comment>
<dbReference type="Gene3D" id="3.40.630.30">
    <property type="match status" value="1"/>
</dbReference>
<dbReference type="PANTHER" id="PTHR42791:SF17">
    <property type="entry name" value="ACETYLTRANSFERASE, GNAT FAMILY FAMILY (AFU_ORTHOLOGUE AFUA_8G05690)"/>
    <property type="match status" value="1"/>
</dbReference>
<dbReference type="CDD" id="cd04301">
    <property type="entry name" value="NAT_SF"/>
    <property type="match status" value="1"/>
</dbReference>
<evidence type="ECO:0000313" key="2">
    <source>
        <dbReference type="EMBL" id="KAJ5183801.1"/>
    </source>
</evidence>
<proteinExistence type="predicted"/>
<name>A0A9W9IUN3_9EURO</name>
<dbReference type="EMBL" id="JAPQKO010000001">
    <property type="protein sequence ID" value="KAJ5183801.1"/>
    <property type="molecule type" value="Genomic_DNA"/>
</dbReference>
<feature type="domain" description="N-acetyltransferase" evidence="1">
    <location>
        <begin position="3"/>
        <end position="197"/>
    </location>
</feature>
<dbReference type="Pfam" id="PF13673">
    <property type="entry name" value="Acetyltransf_10"/>
    <property type="match status" value="1"/>
</dbReference>